<comment type="catalytic activity">
    <reaction evidence="8">
        <text>DNA(n) + a 2'-deoxyribonucleoside 5'-triphosphate = DNA(n+1) + diphosphate</text>
        <dbReference type="Rhea" id="RHEA:22508"/>
        <dbReference type="Rhea" id="RHEA-COMP:17339"/>
        <dbReference type="Rhea" id="RHEA-COMP:17340"/>
        <dbReference type="ChEBI" id="CHEBI:33019"/>
        <dbReference type="ChEBI" id="CHEBI:61560"/>
        <dbReference type="ChEBI" id="CHEBI:173112"/>
        <dbReference type="EC" id="2.7.7.7"/>
    </reaction>
</comment>
<dbReference type="InterPro" id="IPR050238">
    <property type="entry name" value="DNA_Rep/Repair_Clamp_Loader"/>
</dbReference>
<evidence type="ECO:0000313" key="11">
    <source>
        <dbReference type="EMBL" id="KIH69698.1"/>
    </source>
</evidence>
<keyword evidence="3" id="KW-0479">Metal-binding</keyword>
<dbReference type="EC" id="2.7.7.7" evidence="2"/>
<sequence length="550" mass="62577">MEYQALYRAFRPQTFEDVVGQKHVTKTLRNAIIRNKESHAYLFSGPRGTGKTSIAKIFAKALNCRFGSEGEPCNECDICMSITEGSANDVIEIDAASNNGVDEIRNIREKVKYAPSEAMYKVYIIDEVHMLTTGAFNALLKTLEEPPGHAIFILATTEPHKIPATIISRCQRFDFKAIELNEIVERLEYVAQSESLEYESDAIEYIARTSEGGMRDALSIMDQVIAYSNDVITLDDAIMITGGIKSEELNDWLKLIDHRDSREAFIKYHQFIEEGKDPTRLIHELVYYIRDIILMKHDGEINEDVAFAHTEDKVLYEMIDVLNDAMVMMRFSVNTSVHLEVVIVKLIQVLNRNDQSVEPQAVDLSHIEQKLAELDKKLSNYSQAPNSQAQEPQKREETQSRSSKGFSLRQIEKVLDNANKEDLVKLKDDWPKVYQHVEEKGYHALRSLIKDSEPVAASDTHVLLKFKSDLHSDLINKDEKKRQELEAVIPSIIGKDVEVVGVPDSSWLQVRHDYIQEKKANKEKKSDEDGKKPSDVAKEIFGSDVVETRS</sequence>
<keyword evidence="12" id="KW-0548">Nucleotidyltransferase</keyword>
<evidence type="ECO:0000256" key="9">
    <source>
        <dbReference type="SAM" id="MobiDB-lite"/>
    </source>
</evidence>
<dbReference type="InterPro" id="IPR012763">
    <property type="entry name" value="DNA_pol_III_sug/sutau_N"/>
</dbReference>
<dbReference type="OrthoDB" id="9810148at2"/>
<evidence type="ECO:0000256" key="2">
    <source>
        <dbReference type="ARBA" id="ARBA00012417"/>
    </source>
</evidence>
<reference evidence="11 13" key="1">
    <citation type="submission" date="2015-01" db="EMBL/GenBank/DDBJ databases">
        <title>Genome sequences of high lactate-tolerant strain Salinicoccus roseus W12 with industrial interest.</title>
        <authorList>
            <person name="Wang H."/>
            <person name="Yu B."/>
        </authorList>
    </citation>
    <scope>NUCLEOTIDE SEQUENCE [LARGE SCALE GENOMIC DNA]</scope>
    <source>
        <strain evidence="11 13">W12</strain>
    </source>
</reference>
<evidence type="ECO:0000256" key="3">
    <source>
        <dbReference type="ARBA" id="ARBA00022723"/>
    </source>
</evidence>
<dbReference type="SUPFAM" id="SSF52540">
    <property type="entry name" value="P-loop containing nucleoside triphosphate hydrolases"/>
    <property type="match status" value="1"/>
</dbReference>
<reference evidence="14" key="2">
    <citation type="submission" date="2020-04" db="EMBL/GenBank/DDBJ databases">
        <title>Genome analysis and biological profiling of marine Cellulosimicrobium funkei MOSEL-ME6.</title>
        <authorList>
            <person name="Tanveer F."/>
            <person name="Xie Y."/>
            <person name="Shinwari Z.K."/>
        </authorList>
    </citation>
    <scope>NUCLEOTIDE SEQUENCE [LARGE SCALE GENOMIC DNA]</scope>
    <source>
        <strain evidence="14">MOSEL-ME25</strain>
    </source>
</reference>
<evidence type="ECO:0000313" key="14">
    <source>
        <dbReference type="Proteomes" id="UP000527860"/>
    </source>
</evidence>
<dbReference type="GO" id="GO:0005524">
    <property type="term" value="F:ATP binding"/>
    <property type="evidence" value="ECO:0007669"/>
    <property type="project" value="UniProtKB-KW"/>
</dbReference>
<dbReference type="PRINTS" id="PR00300">
    <property type="entry name" value="CLPPROTEASEA"/>
</dbReference>
<dbReference type="FunFam" id="3.40.50.300:FF:000014">
    <property type="entry name" value="DNA polymerase III subunit gamma/tau"/>
    <property type="match status" value="1"/>
</dbReference>
<dbReference type="SUPFAM" id="SSF48019">
    <property type="entry name" value="post-AAA+ oligomerization domain-like"/>
    <property type="match status" value="1"/>
</dbReference>
<evidence type="ECO:0000256" key="7">
    <source>
        <dbReference type="ARBA" id="ARBA00022932"/>
    </source>
</evidence>
<dbReference type="SMART" id="SM00382">
    <property type="entry name" value="AAA"/>
    <property type="match status" value="1"/>
</dbReference>
<reference evidence="12" key="3">
    <citation type="submission" date="2020-04" db="EMBL/GenBank/DDBJ databases">
        <authorList>
            <person name="Tanveer F."/>
            <person name="Xie Y."/>
            <person name="Shinwari Z.K."/>
        </authorList>
    </citation>
    <scope>NUCLEOTIDE SEQUENCE</scope>
    <source>
        <strain evidence="12">MOSEL-ME25</strain>
    </source>
</reference>
<dbReference type="InterPro" id="IPR001270">
    <property type="entry name" value="ClpA/B"/>
</dbReference>
<dbReference type="AlphaFoldDB" id="A0A0C2DI89"/>
<feature type="compositionally biased region" description="Polar residues" evidence="9">
    <location>
        <begin position="381"/>
        <end position="391"/>
    </location>
</feature>
<dbReference type="PANTHER" id="PTHR11669:SF0">
    <property type="entry name" value="PROTEIN STICHEL-LIKE 2"/>
    <property type="match status" value="1"/>
</dbReference>
<keyword evidence="12" id="KW-0808">Transferase</keyword>
<keyword evidence="4" id="KW-0547">Nucleotide-binding</keyword>
<dbReference type="CDD" id="cd18137">
    <property type="entry name" value="HLD_clamp_pol_III_gamma_tau"/>
    <property type="match status" value="1"/>
</dbReference>
<evidence type="ECO:0000256" key="4">
    <source>
        <dbReference type="ARBA" id="ARBA00022741"/>
    </source>
</evidence>
<organism evidence="11 13">
    <name type="scientific">Salinicoccus roseus</name>
    <dbReference type="NCBI Taxonomy" id="45670"/>
    <lineage>
        <taxon>Bacteria</taxon>
        <taxon>Bacillati</taxon>
        <taxon>Bacillota</taxon>
        <taxon>Bacilli</taxon>
        <taxon>Bacillales</taxon>
        <taxon>Staphylococcaceae</taxon>
        <taxon>Salinicoccus</taxon>
    </lineage>
</organism>
<dbReference type="FunFam" id="1.10.8.60:FF:000013">
    <property type="entry name" value="DNA polymerase III subunit gamma/tau"/>
    <property type="match status" value="1"/>
</dbReference>
<dbReference type="CDD" id="cd00009">
    <property type="entry name" value="AAA"/>
    <property type="match status" value="1"/>
</dbReference>
<evidence type="ECO:0000259" key="10">
    <source>
        <dbReference type="SMART" id="SM00382"/>
    </source>
</evidence>
<feature type="domain" description="AAA+ ATPase" evidence="10">
    <location>
        <begin position="37"/>
        <end position="179"/>
    </location>
</feature>
<dbReference type="STRING" id="45670.SN16_12325"/>
<protein>
    <recommendedName>
        <fullName evidence="2">DNA-directed DNA polymerase</fullName>
        <ecNumber evidence="2">2.7.7.7</ecNumber>
    </recommendedName>
</protein>
<dbReference type="EMBL" id="JXII01000011">
    <property type="protein sequence ID" value="KIH69698.1"/>
    <property type="molecule type" value="Genomic_DNA"/>
</dbReference>
<feature type="compositionally biased region" description="Basic and acidic residues" evidence="9">
    <location>
        <begin position="519"/>
        <end position="538"/>
    </location>
</feature>
<dbReference type="GeneID" id="77846329"/>
<name>A0A0C2DI89_9STAP</name>
<dbReference type="Pfam" id="PF13177">
    <property type="entry name" value="DNA_pol3_delta2"/>
    <property type="match status" value="1"/>
</dbReference>
<dbReference type="InterPro" id="IPR003593">
    <property type="entry name" value="AAA+_ATPase"/>
</dbReference>
<dbReference type="RefSeq" id="WP_040106939.1">
    <property type="nucleotide sequence ID" value="NZ_JABEVU030000001.1"/>
</dbReference>
<proteinExistence type="inferred from homology"/>
<dbReference type="GO" id="GO:0003887">
    <property type="term" value="F:DNA-directed DNA polymerase activity"/>
    <property type="evidence" value="ECO:0007669"/>
    <property type="project" value="UniProtKB-KW"/>
</dbReference>
<dbReference type="PANTHER" id="PTHR11669">
    <property type="entry name" value="REPLICATION FACTOR C / DNA POLYMERASE III GAMMA-TAU SUBUNIT"/>
    <property type="match status" value="1"/>
</dbReference>
<dbReference type="GO" id="GO:0006261">
    <property type="term" value="P:DNA-templated DNA replication"/>
    <property type="evidence" value="ECO:0007669"/>
    <property type="project" value="TreeGrafter"/>
</dbReference>
<dbReference type="Pfam" id="PF22608">
    <property type="entry name" value="DNAX_ATPase_lid"/>
    <property type="match status" value="1"/>
</dbReference>
<reference evidence="12 14" key="4">
    <citation type="submission" date="2022-12" db="EMBL/GenBank/DDBJ databases">
        <title>Genome analysis and biological profiling of marine Salinicoccus roseus MOSEL-ME25.</title>
        <authorList>
            <person name="Mirza F.T."/>
            <person name="Xie Y."/>
            <person name="Shinwari Z.K."/>
        </authorList>
    </citation>
    <scope>NUCLEOTIDE SEQUENCE [LARGE SCALE GENOMIC DNA]</scope>
    <source>
        <strain evidence="12 14">MOSEL-ME25</strain>
    </source>
</reference>
<dbReference type="EMBL" id="JABEVU030000001">
    <property type="protein sequence ID" value="MDB0579323.1"/>
    <property type="molecule type" value="Genomic_DNA"/>
</dbReference>
<dbReference type="GO" id="GO:0003677">
    <property type="term" value="F:DNA binding"/>
    <property type="evidence" value="ECO:0007669"/>
    <property type="project" value="InterPro"/>
</dbReference>
<dbReference type="GO" id="GO:0009360">
    <property type="term" value="C:DNA polymerase III complex"/>
    <property type="evidence" value="ECO:0007669"/>
    <property type="project" value="InterPro"/>
</dbReference>
<comment type="caution">
    <text evidence="11">The sequence shown here is derived from an EMBL/GenBank/DDBJ whole genome shotgun (WGS) entry which is preliminary data.</text>
</comment>
<feature type="region of interest" description="Disordered" evidence="9">
    <location>
        <begin position="519"/>
        <end position="550"/>
    </location>
</feature>
<comment type="similarity">
    <text evidence="1">Belongs to the DnaX/STICHEL family.</text>
</comment>
<keyword evidence="7" id="KW-0239">DNA-directed DNA polymerase</keyword>
<dbReference type="Gene3D" id="3.40.50.300">
    <property type="entry name" value="P-loop containing nucleotide triphosphate hydrolases"/>
    <property type="match status" value="1"/>
</dbReference>
<dbReference type="Gene3D" id="1.10.8.60">
    <property type="match status" value="1"/>
</dbReference>
<evidence type="ECO:0000256" key="6">
    <source>
        <dbReference type="ARBA" id="ARBA00022840"/>
    </source>
</evidence>
<dbReference type="Proteomes" id="UP000527860">
    <property type="component" value="Unassembled WGS sequence"/>
</dbReference>
<evidence type="ECO:0000313" key="12">
    <source>
        <dbReference type="EMBL" id="MDB0579323.1"/>
    </source>
</evidence>
<dbReference type="InterPro" id="IPR008921">
    <property type="entry name" value="DNA_pol3_clamp-load_cplx_C"/>
</dbReference>
<keyword evidence="14" id="KW-1185">Reference proteome</keyword>
<dbReference type="InterPro" id="IPR045085">
    <property type="entry name" value="HLD_clamp_pol_III_gamma_tau"/>
</dbReference>
<dbReference type="GO" id="GO:0046872">
    <property type="term" value="F:metal ion binding"/>
    <property type="evidence" value="ECO:0007669"/>
    <property type="project" value="UniProtKB-KW"/>
</dbReference>
<dbReference type="Proteomes" id="UP000031546">
    <property type="component" value="Unassembled WGS sequence"/>
</dbReference>
<keyword evidence="5" id="KW-0862">Zinc</keyword>
<dbReference type="NCBIfam" id="NF004046">
    <property type="entry name" value="PRK05563.1"/>
    <property type="match status" value="1"/>
</dbReference>
<evidence type="ECO:0000256" key="5">
    <source>
        <dbReference type="ARBA" id="ARBA00022833"/>
    </source>
</evidence>
<dbReference type="NCBIfam" id="TIGR02397">
    <property type="entry name" value="dnaX_nterm"/>
    <property type="match status" value="1"/>
</dbReference>
<dbReference type="InterPro" id="IPR027417">
    <property type="entry name" value="P-loop_NTPase"/>
</dbReference>
<keyword evidence="6" id="KW-0067">ATP-binding</keyword>
<evidence type="ECO:0000256" key="8">
    <source>
        <dbReference type="ARBA" id="ARBA00049244"/>
    </source>
</evidence>
<evidence type="ECO:0000313" key="13">
    <source>
        <dbReference type="Proteomes" id="UP000031546"/>
    </source>
</evidence>
<feature type="region of interest" description="Disordered" evidence="9">
    <location>
        <begin position="381"/>
        <end position="405"/>
    </location>
</feature>
<accession>A0A0C2DI89</accession>
<gene>
    <name evidence="12" type="primary">dnaX</name>
    <name evidence="12" type="ORF">F7P68_0002055</name>
    <name evidence="11" type="ORF">SN16_12325</name>
</gene>
<evidence type="ECO:0000256" key="1">
    <source>
        <dbReference type="ARBA" id="ARBA00006360"/>
    </source>
</evidence>